<evidence type="ECO:0000256" key="3">
    <source>
        <dbReference type="ARBA" id="ARBA00012438"/>
    </source>
</evidence>
<dbReference type="Gene3D" id="1.10.287.130">
    <property type="match status" value="1"/>
</dbReference>
<dbReference type="Pfam" id="PF00512">
    <property type="entry name" value="HisKA"/>
    <property type="match status" value="1"/>
</dbReference>
<dbReference type="SUPFAM" id="SSF55874">
    <property type="entry name" value="ATPase domain of HSP90 chaperone/DNA topoisomerase II/histidine kinase"/>
    <property type="match status" value="1"/>
</dbReference>
<proteinExistence type="predicted"/>
<comment type="catalytic activity">
    <reaction evidence="1">
        <text>ATP + protein L-histidine = ADP + protein N-phospho-L-histidine.</text>
        <dbReference type="EC" id="2.7.13.3"/>
    </reaction>
</comment>
<dbReference type="GO" id="GO:0030295">
    <property type="term" value="F:protein kinase activator activity"/>
    <property type="evidence" value="ECO:0007669"/>
    <property type="project" value="TreeGrafter"/>
</dbReference>
<dbReference type="InterPro" id="IPR036890">
    <property type="entry name" value="HATPase_C_sf"/>
</dbReference>
<dbReference type="InterPro" id="IPR013656">
    <property type="entry name" value="PAS_4"/>
</dbReference>
<feature type="transmembrane region" description="Helical" evidence="10">
    <location>
        <begin position="20"/>
        <end position="39"/>
    </location>
</feature>
<keyword evidence="12" id="KW-0067">ATP-binding</keyword>
<dbReference type="Pfam" id="PF02518">
    <property type="entry name" value="HATPase_c"/>
    <property type="match status" value="1"/>
</dbReference>
<evidence type="ECO:0000256" key="4">
    <source>
        <dbReference type="ARBA" id="ARBA00022553"/>
    </source>
</evidence>
<keyword evidence="12" id="KW-0547">Nucleotide-binding</keyword>
<dbReference type="PRINTS" id="PR00344">
    <property type="entry name" value="BCTRLSENSOR"/>
</dbReference>
<dbReference type="RefSeq" id="WP_317138752.1">
    <property type="nucleotide sequence ID" value="NZ_CP118157.1"/>
</dbReference>
<dbReference type="AlphaFoldDB" id="A0AA97I659"/>
<keyword evidence="5" id="KW-0808">Transferase</keyword>
<dbReference type="GO" id="GO:0005524">
    <property type="term" value="F:ATP binding"/>
    <property type="evidence" value="ECO:0007669"/>
    <property type="project" value="UniProtKB-KW"/>
</dbReference>
<evidence type="ECO:0000256" key="6">
    <source>
        <dbReference type="ARBA" id="ARBA00022777"/>
    </source>
</evidence>
<dbReference type="Proteomes" id="UP001305498">
    <property type="component" value="Chromosome"/>
</dbReference>
<dbReference type="KEGG" id="mbet:N8K70_12905"/>
<sequence>MPLFESERSPRGRLRVFVRAQLPFLIGMLFVLAITWIAFPDRIVAAPLWAAVTLVGVASLASVAVPWERIGGEWLVLVAVADIVAVAIMRSVLFPALPAVGMLVIFPVLWLAYGFSRPAMVLAVAGTVFVTSYHFVLEGVWPADSTEWANVIAFPALILAVSIVVSIAASHLRGSQARLLESYRLQEEALVRARNSEALIQSILDTVDAGVAFYDRENRPAVSNRIAASVASTVGFDLGAPPFAGENAFEADRTTAIPPEQQFLPRALRGEALDEHLEWIGPPDDQHAIVVSSRPVLRDDGQVIGTVVVTYDVTELADALSLREQFLSTISHELRTPLTSIMGYLDLLQDDADLLPAHSVRYLGGLGNGARSLDQRIRELLAAADVSERVRRRPRPMLDLLIQALEKVRPLAADRDIRLVVQHDSHSRVPVYVDGQKIVHALQEIASNAVKFSPDHSAVRITVSSSKTLSRITVVDEGPGMTRAEANRVFERFYRTQYARDNAVQGFGLGLAVAEAQIKAHGGHIRITSEPGRGTSFTVEVPHALPDVPPGEASGAGPAAGPGSGERTPLTGPASRGPRGAVRT</sequence>
<feature type="transmembrane region" description="Helical" evidence="10">
    <location>
        <begin position="148"/>
        <end position="169"/>
    </location>
</feature>
<dbReference type="FunFam" id="3.30.565.10:FF:000006">
    <property type="entry name" value="Sensor histidine kinase WalK"/>
    <property type="match status" value="1"/>
</dbReference>
<dbReference type="SUPFAM" id="SSF55785">
    <property type="entry name" value="PYP-like sensor domain (PAS domain)"/>
    <property type="match status" value="1"/>
</dbReference>
<feature type="transmembrane region" description="Helical" evidence="10">
    <location>
        <begin position="45"/>
        <end position="67"/>
    </location>
</feature>
<evidence type="ECO:0000256" key="7">
    <source>
        <dbReference type="ARBA" id="ARBA00023012"/>
    </source>
</evidence>
<dbReference type="EC" id="2.7.13.3" evidence="3"/>
<keyword evidence="7" id="KW-0902">Two-component regulatory system</keyword>
<comment type="subcellular location">
    <subcellularLocation>
        <location evidence="2">Cell membrane</location>
    </subcellularLocation>
</comment>
<evidence type="ECO:0000313" key="12">
    <source>
        <dbReference type="EMBL" id="WOF22277.1"/>
    </source>
</evidence>
<reference evidence="12 13" key="1">
    <citation type="submission" date="2023-02" db="EMBL/GenBank/DDBJ databases">
        <title>Microbacterium betulae sp. nov., isolated from birch wood.</title>
        <authorList>
            <person name="Pasciak M."/>
            <person name="Pawlik K.J."/>
            <person name="Martynowski D."/>
            <person name="Laczmanski L."/>
            <person name="Ciekot J."/>
            <person name="Szponar B."/>
            <person name="Wojcik-Fatla A."/>
            <person name="Mackiewicz B."/>
            <person name="Farian E."/>
            <person name="Cholewa G."/>
            <person name="Cholewa A."/>
            <person name="Dutkiewicz J."/>
        </authorList>
    </citation>
    <scope>NUCLEOTIDE SEQUENCE [LARGE SCALE GENOMIC DNA]</scope>
    <source>
        <strain evidence="12 13">AB</strain>
    </source>
</reference>
<dbReference type="InterPro" id="IPR003661">
    <property type="entry name" value="HisK_dim/P_dom"/>
</dbReference>
<dbReference type="CDD" id="cd00075">
    <property type="entry name" value="HATPase"/>
    <property type="match status" value="1"/>
</dbReference>
<gene>
    <name evidence="12" type="ORF">N8K70_12905</name>
</gene>
<dbReference type="InterPro" id="IPR036097">
    <property type="entry name" value="HisK_dim/P_sf"/>
</dbReference>
<keyword evidence="10" id="KW-1133">Transmembrane helix</keyword>
<dbReference type="PANTHER" id="PTHR42878:SF13">
    <property type="entry name" value="HISTIDINE KINASE"/>
    <property type="match status" value="1"/>
</dbReference>
<dbReference type="GO" id="GO:0005886">
    <property type="term" value="C:plasma membrane"/>
    <property type="evidence" value="ECO:0007669"/>
    <property type="project" value="UniProtKB-SubCell"/>
</dbReference>
<keyword evidence="10" id="KW-0812">Transmembrane</keyword>
<keyword evidence="10" id="KW-0472">Membrane</keyword>
<dbReference type="PROSITE" id="PS50109">
    <property type="entry name" value="HIS_KIN"/>
    <property type="match status" value="1"/>
</dbReference>
<evidence type="ECO:0000256" key="8">
    <source>
        <dbReference type="ARBA" id="ARBA00039401"/>
    </source>
</evidence>
<dbReference type="InterPro" id="IPR035965">
    <property type="entry name" value="PAS-like_dom_sf"/>
</dbReference>
<dbReference type="GO" id="GO:0000155">
    <property type="term" value="F:phosphorelay sensor kinase activity"/>
    <property type="evidence" value="ECO:0007669"/>
    <property type="project" value="InterPro"/>
</dbReference>
<keyword evidence="6" id="KW-0418">Kinase</keyword>
<evidence type="ECO:0000256" key="10">
    <source>
        <dbReference type="SAM" id="Phobius"/>
    </source>
</evidence>
<keyword evidence="13" id="KW-1185">Reference proteome</keyword>
<accession>A0AA97I659</accession>
<dbReference type="GO" id="GO:0000156">
    <property type="term" value="F:phosphorelay response regulator activity"/>
    <property type="evidence" value="ECO:0007669"/>
    <property type="project" value="TreeGrafter"/>
</dbReference>
<evidence type="ECO:0000259" key="11">
    <source>
        <dbReference type="PROSITE" id="PS50109"/>
    </source>
</evidence>
<dbReference type="InterPro" id="IPR005467">
    <property type="entry name" value="His_kinase_dom"/>
</dbReference>
<dbReference type="InterPro" id="IPR003594">
    <property type="entry name" value="HATPase_dom"/>
</dbReference>
<dbReference type="InterPro" id="IPR004358">
    <property type="entry name" value="Sig_transdc_His_kin-like_C"/>
</dbReference>
<dbReference type="InterPro" id="IPR050351">
    <property type="entry name" value="BphY/WalK/GraS-like"/>
</dbReference>
<dbReference type="SMART" id="SM00388">
    <property type="entry name" value="HisKA"/>
    <property type="match status" value="1"/>
</dbReference>
<dbReference type="GO" id="GO:0007234">
    <property type="term" value="P:osmosensory signaling via phosphorelay pathway"/>
    <property type="evidence" value="ECO:0007669"/>
    <property type="project" value="TreeGrafter"/>
</dbReference>
<dbReference type="PANTHER" id="PTHR42878">
    <property type="entry name" value="TWO-COMPONENT HISTIDINE KINASE"/>
    <property type="match status" value="1"/>
</dbReference>
<feature type="transmembrane region" description="Helical" evidence="10">
    <location>
        <begin position="96"/>
        <end position="113"/>
    </location>
</feature>
<feature type="domain" description="Histidine kinase" evidence="11">
    <location>
        <begin position="329"/>
        <end position="545"/>
    </location>
</feature>
<evidence type="ECO:0000256" key="5">
    <source>
        <dbReference type="ARBA" id="ARBA00022679"/>
    </source>
</evidence>
<dbReference type="CDD" id="cd00082">
    <property type="entry name" value="HisKA"/>
    <property type="match status" value="1"/>
</dbReference>
<protein>
    <recommendedName>
        <fullName evidence="8">Sensor-like histidine kinase SenX3</fullName>
        <ecNumber evidence="3">2.7.13.3</ecNumber>
    </recommendedName>
</protein>
<dbReference type="SUPFAM" id="SSF47384">
    <property type="entry name" value="Homodimeric domain of signal transducing histidine kinase"/>
    <property type="match status" value="1"/>
</dbReference>
<dbReference type="EMBL" id="CP118157">
    <property type="protein sequence ID" value="WOF22277.1"/>
    <property type="molecule type" value="Genomic_DNA"/>
</dbReference>
<dbReference type="Pfam" id="PF08448">
    <property type="entry name" value="PAS_4"/>
    <property type="match status" value="1"/>
</dbReference>
<dbReference type="Gene3D" id="3.30.565.10">
    <property type="entry name" value="Histidine kinase-like ATPase, C-terminal domain"/>
    <property type="match status" value="1"/>
</dbReference>
<feature type="region of interest" description="Disordered" evidence="9">
    <location>
        <begin position="541"/>
        <end position="584"/>
    </location>
</feature>
<evidence type="ECO:0000256" key="2">
    <source>
        <dbReference type="ARBA" id="ARBA00004236"/>
    </source>
</evidence>
<keyword evidence="4" id="KW-0597">Phosphoprotein</keyword>
<feature type="transmembrane region" description="Helical" evidence="10">
    <location>
        <begin position="120"/>
        <end position="136"/>
    </location>
</feature>
<name>A0AA97I659_9MICO</name>
<organism evidence="12 13">
    <name type="scientific">Microbacterium betulae</name>
    <dbReference type="NCBI Taxonomy" id="2981139"/>
    <lineage>
        <taxon>Bacteria</taxon>
        <taxon>Bacillati</taxon>
        <taxon>Actinomycetota</taxon>
        <taxon>Actinomycetes</taxon>
        <taxon>Micrococcales</taxon>
        <taxon>Microbacteriaceae</taxon>
        <taxon>Microbacterium</taxon>
    </lineage>
</organism>
<evidence type="ECO:0000256" key="9">
    <source>
        <dbReference type="SAM" id="MobiDB-lite"/>
    </source>
</evidence>
<evidence type="ECO:0000256" key="1">
    <source>
        <dbReference type="ARBA" id="ARBA00000085"/>
    </source>
</evidence>
<dbReference type="SMART" id="SM00387">
    <property type="entry name" value="HATPase_c"/>
    <property type="match status" value="1"/>
</dbReference>
<evidence type="ECO:0000313" key="13">
    <source>
        <dbReference type="Proteomes" id="UP001305498"/>
    </source>
</evidence>
<dbReference type="Gene3D" id="3.30.450.20">
    <property type="entry name" value="PAS domain"/>
    <property type="match status" value="1"/>
</dbReference>